<sequence length="110" mass="12305">MNRSGEEGEKDNAVQCSTSTKKRTSSFVGQMAQEIVHRMRTASFASQVAQDGFITSIQQDQCEESSSQIVEFSGTLCQKWNQLCQRLQKLRKQAATTTVESSYCQPMAKN</sequence>
<dbReference type="EMBL" id="BPLR01002216">
    <property type="protein sequence ID" value="GIX71367.1"/>
    <property type="molecule type" value="Genomic_DNA"/>
</dbReference>
<gene>
    <name evidence="2" type="ORF">CEXT_352811</name>
</gene>
<keyword evidence="3" id="KW-1185">Reference proteome</keyword>
<reference evidence="2 3" key="1">
    <citation type="submission" date="2021-06" db="EMBL/GenBank/DDBJ databases">
        <title>Caerostris extrusa draft genome.</title>
        <authorList>
            <person name="Kono N."/>
            <person name="Arakawa K."/>
        </authorList>
    </citation>
    <scope>NUCLEOTIDE SEQUENCE [LARGE SCALE GENOMIC DNA]</scope>
</reference>
<evidence type="ECO:0000256" key="1">
    <source>
        <dbReference type="SAM" id="MobiDB-lite"/>
    </source>
</evidence>
<dbReference type="AlphaFoldDB" id="A0AAV4MIB3"/>
<organism evidence="2 3">
    <name type="scientific">Caerostris extrusa</name>
    <name type="common">Bark spider</name>
    <name type="synonym">Caerostris bankana</name>
    <dbReference type="NCBI Taxonomy" id="172846"/>
    <lineage>
        <taxon>Eukaryota</taxon>
        <taxon>Metazoa</taxon>
        <taxon>Ecdysozoa</taxon>
        <taxon>Arthropoda</taxon>
        <taxon>Chelicerata</taxon>
        <taxon>Arachnida</taxon>
        <taxon>Araneae</taxon>
        <taxon>Araneomorphae</taxon>
        <taxon>Entelegynae</taxon>
        <taxon>Araneoidea</taxon>
        <taxon>Araneidae</taxon>
        <taxon>Caerostris</taxon>
    </lineage>
</organism>
<name>A0AAV4MIB3_CAEEX</name>
<feature type="compositionally biased region" description="Basic and acidic residues" evidence="1">
    <location>
        <begin position="1"/>
        <end position="12"/>
    </location>
</feature>
<comment type="caution">
    <text evidence="2">The sequence shown here is derived from an EMBL/GenBank/DDBJ whole genome shotgun (WGS) entry which is preliminary data.</text>
</comment>
<dbReference type="Proteomes" id="UP001054945">
    <property type="component" value="Unassembled WGS sequence"/>
</dbReference>
<evidence type="ECO:0000313" key="3">
    <source>
        <dbReference type="Proteomes" id="UP001054945"/>
    </source>
</evidence>
<feature type="region of interest" description="Disordered" evidence="1">
    <location>
        <begin position="1"/>
        <end position="22"/>
    </location>
</feature>
<proteinExistence type="predicted"/>
<accession>A0AAV4MIB3</accession>
<protein>
    <submittedName>
        <fullName evidence="2">Uncharacterized protein</fullName>
    </submittedName>
</protein>
<evidence type="ECO:0000313" key="2">
    <source>
        <dbReference type="EMBL" id="GIX71367.1"/>
    </source>
</evidence>